<dbReference type="InterPro" id="IPR050267">
    <property type="entry name" value="Anti-sigma-factor_SerPK"/>
</dbReference>
<evidence type="ECO:0000259" key="2">
    <source>
        <dbReference type="Pfam" id="PF13581"/>
    </source>
</evidence>
<sequence>MGRCPPLRGYAQGVDGGVKAVAMGSVRAGEDGAVPYGRPLRVALDGDGTMIAKARQLAAGFLARMQADHGLHVSQRALDLTQLVVSELVTNARKYAPGPTLLDLRITGATVEVAVWDSDPVLPVARAADAGRVGQHGLEIVMAVAQSLEVHREPVGKRITARIALADDPGALTGRPPQ</sequence>
<dbReference type="SUPFAM" id="SSF55874">
    <property type="entry name" value="ATPase domain of HSP90 chaperone/DNA topoisomerase II/histidine kinase"/>
    <property type="match status" value="1"/>
</dbReference>
<organism evidence="3 4">
    <name type="scientific">Streptomyces glaucescens</name>
    <dbReference type="NCBI Taxonomy" id="1907"/>
    <lineage>
        <taxon>Bacteria</taxon>
        <taxon>Bacillati</taxon>
        <taxon>Actinomycetota</taxon>
        <taxon>Actinomycetes</taxon>
        <taxon>Kitasatosporales</taxon>
        <taxon>Streptomycetaceae</taxon>
        <taxon>Streptomyces</taxon>
    </lineage>
</organism>
<dbReference type="Proteomes" id="UP000029482">
    <property type="component" value="Chromosome"/>
</dbReference>
<dbReference type="InterPro" id="IPR036890">
    <property type="entry name" value="HATPase_C_sf"/>
</dbReference>
<name>A0A089WZE4_STRGA</name>
<evidence type="ECO:0000313" key="3">
    <source>
        <dbReference type="EMBL" id="AIR96123.1"/>
    </source>
</evidence>
<dbReference type="STRING" id="1907.SGLAU_00475"/>
<evidence type="ECO:0000313" key="4">
    <source>
        <dbReference type="Proteomes" id="UP000029482"/>
    </source>
</evidence>
<dbReference type="PANTHER" id="PTHR35526">
    <property type="entry name" value="ANTI-SIGMA-F FACTOR RSBW-RELATED"/>
    <property type="match status" value="1"/>
</dbReference>
<dbReference type="GO" id="GO:0004674">
    <property type="term" value="F:protein serine/threonine kinase activity"/>
    <property type="evidence" value="ECO:0007669"/>
    <property type="project" value="UniProtKB-KW"/>
</dbReference>
<protein>
    <submittedName>
        <fullName evidence="3">Regulatory protein</fullName>
    </submittedName>
</protein>
<dbReference type="AlphaFoldDB" id="A0A089WZE4"/>
<evidence type="ECO:0000256" key="1">
    <source>
        <dbReference type="ARBA" id="ARBA00022527"/>
    </source>
</evidence>
<dbReference type="InterPro" id="IPR003594">
    <property type="entry name" value="HATPase_dom"/>
</dbReference>
<keyword evidence="1" id="KW-0723">Serine/threonine-protein kinase</keyword>
<dbReference type="eggNOG" id="ENOG502ZEEN">
    <property type="taxonomic scope" value="Bacteria"/>
</dbReference>
<dbReference type="KEGG" id="sgu:SGLAU_00475"/>
<dbReference type="EMBL" id="CP009438">
    <property type="protein sequence ID" value="AIR96123.1"/>
    <property type="molecule type" value="Genomic_DNA"/>
</dbReference>
<keyword evidence="4" id="KW-1185">Reference proteome</keyword>
<reference evidence="4" key="1">
    <citation type="journal article" date="2015" name="J. Biotechnol.">
        <title>Complete genome sequence of the actinobacterium Streptomyces glaucescens GLA.O (DSM 40922) consisting of a linear chromosome and one linear plasmid.</title>
        <authorList>
            <person name="Ortseifen V."/>
            <person name="Winkler A."/>
            <person name="Albersmeier A."/>
            <person name="Wendler S."/>
            <person name="Puhler A."/>
            <person name="Kalinowski J."/>
            <person name="Ruckert C."/>
        </authorList>
    </citation>
    <scope>NUCLEOTIDE SEQUENCE [LARGE SCALE GENOMIC DNA]</scope>
    <source>
        <strain evidence="4">DSM 40922 / GLA O</strain>
    </source>
</reference>
<dbReference type="CDD" id="cd16936">
    <property type="entry name" value="HATPase_RsbW-like"/>
    <property type="match status" value="1"/>
</dbReference>
<proteinExistence type="predicted"/>
<dbReference type="PANTHER" id="PTHR35526:SF3">
    <property type="entry name" value="ANTI-SIGMA-F FACTOR RSBW"/>
    <property type="match status" value="1"/>
</dbReference>
<keyword evidence="1" id="KW-0808">Transferase</keyword>
<dbReference type="HOGENOM" id="CLU_090336_22_2_11"/>
<accession>A0A089WZE4</accession>
<gene>
    <name evidence="3" type="ORF">SGLAU_00475</name>
</gene>
<dbReference type="Gene3D" id="3.30.565.10">
    <property type="entry name" value="Histidine kinase-like ATPase, C-terminal domain"/>
    <property type="match status" value="1"/>
</dbReference>
<dbReference type="Pfam" id="PF13581">
    <property type="entry name" value="HATPase_c_2"/>
    <property type="match status" value="1"/>
</dbReference>
<feature type="domain" description="Histidine kinase/HSP90-like ATPase" evidence="2">
    <location>
        <begin position="58"/>
        <end position="162"/>
    </location>
</feature>
<keyword evidence="1" id="KW-0418">Kinase</keyword>